<dbReference type="FunFam" id="3.30.1370.210:FF:000005">
    <property type="entry name" value="Muscleblind, isoform M"/>
    <property type="match status" value="1"/>
</dbReference>
<comment type="similarity">
    <text evidence="7">Belongs to the muscleblind family.</text>
</comment>
<gene>
    <name evidence="10" type="ORF">g.448</name>
</gene>
<evidence type="ECO:0000256" key="5">
    <source>
        <dbReference type="ARBA" id="ARBA00022833"/>
    </source>
</evidence>
<evidence type="ECO:0000256" key="2">
    <source>
        <dbReference type="ARBA" id="ARBA00022723"/>
    </source>
</evidence>
<dbReference type="PROSITE" id="PS50103">
    <property type="entry name" value="ZF_C3H1"/>
    <property type="match status" value="1"/>
</dbReference>
<keyword evidence="2 8" id="KW-0479">Metal-binding</keyword>
<name>A0A1B6FBA2_9HEMI</name>
<dbReference type="InterPro" id="IPR054429">
    <property type="entry name" value="Znf-CCCH_Muscleblind-like"/>
</dbReference>
<dbReference type="GO" id="GO:0043484">
    <property type="term" value="P:regulation of RNA splicing"/>
    <property type="evidence" value="ECO:0007669"/>
    <property type="project" value="TreeGrafter"/>
</dbReference>
<evidence type="ECO:0000256" key="3">
    <source>
        <dbReference type="ARBA" id="ARBA00022737"/>
    </source>
</evidence>
<dbReference type="GO" id="GO:0005654">
    <property type="term" value="C:nucleoplasm"/>
    <property type="evidence" value="ECO:0007669"/>
    <property type="project" value="TreeGrafter"/>
</dbReference>
<feature type="non-terminal residue" evidence="10">
    <location>
        <position position="270"/>
    </location>
</feature>
<proteinExistence type="inferred from homology"/>
<evidence type="ECO:0000313" key="10">
    <source>
        <dbReference type="EMBL" id="JAS47458.1"/>
    </source>
</evidence>
<dbReference type="Gene3D" id="3.30.1370.210">
    <property type="match status" value="1"/>
</dbReference>
<dbReference type="Pfam" id="PF22628">
    <property type="entry name" value="zf-CCCH_10"/>
    <property type="match status" value="1"/>
</dbReference>
<evidence type="ECO:0000256" key="8">
    <source>
        <dbReference type="PROSITE-ProRule" id="PRU00723"/>
    </source>
</evidence>
<keyword evidence="6" id="KW-0539">Nucleus</keyword>
<keyword evidence="3" id="KW-0677">Repeat</keyword>
<accession>A0A1B6FBA2</accession>
<comment type="subcellular location">
    <subcellularLocation>
        <location evidence="1">Nucleus</location>
    </subcellularLocation>
</comment>
<organism evidence="10">
    <name type="scientific">Cuerna arida</name>
    <dbReference type="NCBI Taxonomy" id="1464854"/>
    <lineage>
        <taxon>Eukaryota</taxon>
        <taxon>Metazoa</taxon>
        <taxon>Ecdysozoa</taxon>
        <taxon>Arthropoda</taxon>
        <taxon>Hexapoda</taxon>
        <taxon>Insecta</taxon>
        <taxon>Pterygota</taxon>
        <taxon>Neoptera</taxon>
        <taxon>Paraneoptera</taxon>
        <taxon>Hemiptera</taxon>
        <taxon>Auchenorrhyncha</taxon>
        <taxon>Membracoidea</taxon>
        <taxon>Cicadellidae</taxon>
        <taxon>Cicadellinae</taxon>
        <taxon>Proconiini</taxon>
        <taxon>Cuerna</taxon>
    </lineage>
</organism>
<feature type="non-terminal residue" evidence="10">
    <location>
        <position position="1"/>
    </location>
</feature>
<keyword evidence="5 8" id="KW-0862">Zinc</keyword>
<dbReference type="GO" id="GO:0003723">
    <property type="term" value="F:RNA binding"/>
    <property type="evidence" value="ECO:0007669"/>
    <property type="project" value="TreeGrafter"/>
</dbReference>
<keyword evidence="4 8" id="KW-0863">Zinc-finger</keyword>
<evidence type="ECO:0000256" key="1">
    <source>
        <dbReference type="ARBA" id="ARBA00004123"/>
    </source>
</evidence>
<evidence type="ECO:0000256" key="6">
    <source>
        <dbReference type="ARBA" id="ARBA00023242"/>
    </source>
</evidence>
<feature type="zinc finger region" description="C3H1-type" evidence="8">
    <location>
        <begin position="22"/>
        <end position="50"/>
    </location>
</feature>
<dbReference type="PANTHER" id="PTHR12675">
    <property type="entry name" value="MUSCLEBLIND-LIKE PROTEIN"/>
    <property type="match status" value="1"/>
</dbReference>
<dbReference type="EMBL" id="GECZ01022311">
    <property type="protein sequence ID" value="JAS47458.1"/>
    <property type="molecule type" value="Transcribed_RNA"/>
</dbReference>
<protein>
    <recommendedName>
        <fullName evidence="9">C3H1-type domain-containing protein</fullName>
    </recommendedName>
</protein>
<evidence type="ECO:0000256" key="4">
    <source>
        <dbReference type="ARBA" id="ARBA00022771"/>
    </source>
</evidence>
<reference evidence="10" key="1">
    <citation type="submission" date="2015-11" db="EMBL/GenBank/DDBJ databases">
        <title>De novo transcriptome assembly of four potential Pierce s Disease insect vectors from Arizona vineyards.</title>
        <authorList>
            <person name="Tassone E.E."/>
        </authorList>
    </citation>
    <scope>NUCLEOTIDE SEQUENCE</scope>
</reference>
<dbReference type="GO" id="GO:0005737">
    <property type="term" value="C:cytoplasm"/>
    <property type="evidence" value="ECO:0007669"/>
    <property type="project" value="TreeGrafter"/>
</dbReference>
<dbReference type="InterPro" id="IPR000571">
    <property type="entry name" value="Znf_CCCH"/>
</dbReference>
<dbReference type="PANTHER" id="PTHR12675:SF12">
    <property type="entry name" value="PROTEIN MUSCLEBLIND"/>
    <property type="match status" value="1"/>
</dbReference>
<evidence type="ECO:0000256" key="7">
    <source>
        <dbReference type="ARBA" id="ARBA00038226"/>
    </source>
</evidence>
<dbReference type="GO" id="GO:0008270">
    <property type="term" value="F:zinc ion binding"/>
    <property type="evidence" value="ECO:0007669"/>
    <property type="project" value="UniProtKB-KW"/>
</dbReference>
<sequence length="270" mass="28295">KCSRSDLECKFAHPPANVEVQNGRVTACYDSIKGRCNRNNPPCKYFHPPQHLKDQMLVNGRNYLAFKNAVIQQMGMAPAQPIVSGQLQPAAAIAASPYIATAIPQIGNAFSPYFAPGHHLVHTMIGPDPAAAAAAAAASGAQLGVIPQAVTVAQQKVQRSERLESFPGVVSYKRTTDKSGVQIFPATASTYQQLMQIQQPFMPVTCEYSNCSSGTTTTSLTLSSSCSSCTTTSVTSNAICSPCTATATAVAVAATAVDLVQCSSPSSAIH</sequence>
<dbReference type="AlphaFoldDB" id="A0A1B6FBA2"/>
<feature type="domain" description="C3H1-type" evidence="9">
    <location>
        <begin position="22"/>
        <end position="50"/>
    </location>
</feature>
<evidence type="ECO:0000259" key="9">
    <source>
        <dbReference type="PROSITE" id="PS50103"/>
    </source>
</evidence>